<evidence type="ECO:0000256" key="4">
    <source>
        <dbReference type="ARBA" id="ARBA00022840"/>
    </source>
</evidence>
<feature type="domain" description="Helicase C-terminal" evidence="6">
    <location>
        <begin position="307"/>
        <end position="473"/>
    </location>
</feature>
<evidence type="ECO:0000259" key="5">
    <source>
        <dbReference type="PROSITE" id="PS51192"/>
    </source>
</evidence>
<evidence type="ECO:0000256" key="1">
    <source>
        <dbReference type="ARBA" id="ARBA00022741"/>
    </source>
</evidence>
<dbReference type="InterPro" id="IPR049730">
    <property type="entry name" value="SNF2/RAD54-like_C"/>
</dbReference>
<organism evidence="7">
    <name type="scientific">viral metagenome</name>
    <dbReference type="NCBI Taxonomy" id="1070528"/>
    <lineage>
        <taxon>unclassified sequences</taxon>
        <taxon>metagenomes</taxon>
        <taxon>organismal metagenomes</taxon>
    </lineage>
</organism>
<dbReference type="PANTHER" id="PTHR45766:SF3">
    <property type="entry name" value="DNA ANNEALING HELICASE AND ENDONUCLEASE ZRANB3"/>
    <property type="match status" value="1"/>
</dbReference>
<keyword evidence="2" id="KW-0378">Hydrolase</keyword>
<evidence type="ECO:0000313" key="7">
    <source>
        <dbReference type="EMBL" id="QHT37162.1"/>
    </source>
</evidence>
<dbReference type="GO" id="GO:0005524">
    <property type="term" value="F:ATP binding"/>
    <property type="evidence" value="ECO:0007669"/>
    <property type="project" value="UniProtKB-KW"/>
</dbReference>
<dbReference type="SMART" id="SM00490">
    <property type="entry name" value="HELICc"/>
    <property type="match status" value="1"/>
</dbReference>
<evidence type="ECO:0000256" key="3">
    <source>
        <dbReference type="ARBA" id="ARBA00022806"/>
    </source>
</evidence>
<reference evidence="7" key="1">
    <citation type="journal article" date="2020" name="Nature">
        <title>Giant virus diversity and host interactions through global metagenomics.</title>
        <authorList>
            <person name="Schulz F."/>
            <person name="Roux S."/>
            <person name="Paez-Espino D."/>
            <person name="Jungbluth S."/>
            <person name="Walsh D.A."/>
            <person name="Denef V.J."/>
            <person name="McMahon K.D."/>
            <person name="Konstantinidis K.T."/>
            <person name="Eloe-Fadrosh E.A."/>
            <person name="Kyrpides N.C."/>
            <person name="Woyke T."/>
        </authorList>
    </citation>
    <scope>NUCLEOTIDE SEQUENCE</scope>
    <source>
        <strain evidence="7">GVMAG-S-ERX555967-131</strain>
    </source>
</reference>
<keyword evidence="4" id="KW-0067">ATP-binding</keyword>
<dbReference type="GO" id="GO:0006281">
    <property type="term" value="P:DNA repair"/>
    <property type="evidence" value="ECO:0007669"/>
    <property type="project" value="TreeGrafter"/>
</dbReference>
<dbReference type="InterPro" id="IPR000330">
    <property type="entry name" value="SNF2_N"/>
</dbReference>
<dbReference type="InterPro" id="IPR001650">
    <property type="entry name" value="Helicase_C-like"/>
</dbReference>
<dbReference type="GO" id="GO:0016787">
    <property type="term" value="F:hydrolase activity"/>
    <property type="evidence" value="ECO:0007669"/>
    <property type="project" value="UniProtKB-KW"/>
</dbReference>
<dbReference type="GO" id="GO:0031297">
    <property type="term" value="P:replication fork processing"/>
    <property type="evidence" value="ECO:0007669"/>
    <property type="project" value="TreeGrafter"/>
</dbReference>
<dbReference type="PROSITE" id="PS51192">
    <property type="entry name" value="HELICASE_ATP_BIND_1"/>
    <property type="match status" value="1"/>
</dbReference>
<feature type="domain" description="Helicase ATP-binding" evidence="5">
    <location>
        <begin position="19"/>
        <end position="153"/>
    </location>
</feature>
<proteinExistence type="predicted"/>
<dbReference type="AlphaFoldDB" id="A0A6C0F7I3"/>
<dbReference type="SMART" id="SM00487">
    <property type="entry name" value="DEXDc"/>
    <property type="match status" value="1"/>
</dbReference>
<keyword evidence="1" id="KW-0547">Nucleotide-binding</keyword>
<keyword evidence="3" id="KW-0347">Helicase</keyword>
<name>A0A6C0F7I3_9ZZZZ</name>
<dbReference type="PROSITE" id="PS51194">
    <property type="entry name" value="HELICASE_CTER"/>
    <property type="match status" value="1"/>
</dbReference>
<dbReference type="PANTHER" id="PTHR45766">
    <property type="entry name" value="DNA ANNEALING HELICASE AND ENDONUCLEASE ZRANB3 FAMILY MEMBER"/>
    <property type="match status" value="1"/>
</dbReference>
<evidence type="ECO:0000256" key="2">
    <source>
        <dbReference type="ARBA" id="ARBA00022801"/>
    </source>
</evidence>
<dbReference type="Pfam" id="PF00176">
    <property type="entry name" value="SNF2-rel_dom"/>
    <property type="match status" value="1"/>
</dbReference>
<sequence length="475" mass="54547">MSSLKRINLKEHQTKSRNVIREKDSKGLLVFHGLGSGKTLTSIAMAHNSDKEVIVIVPASLKDNYKKEIAKFGANKKKFTIMSFEMSAKTKLQLKNKVLVVDEAHRLRNTNRKDTKNIIDASKKAEKIILLTGTPFVNRPNDIASLINIIARENVFPTNKDKFEQEYIEVTTKVVNVPYKVFGLTIYQNQQTIQVADIKNRKEYIKKLGNYVSFYENKNSSNYPSKTVYYKPVVMSAEQEKIHRAIEAEQLTNEDRKMLKVNYKPGGYVNININENENKPKEKSKLNAYLSATRQISNVVKGKPSPKVFQMLEKVKNANKPVVVYSNYISKGVKMFQTLLDKDNITSRLFTGSTSAKDKKKIVEDYNNRKFDVLCLSRSGSEGLDLKRTREVHIMEPFWNNSQLDQVIGRAVRYKSHENMPNNEKNVDIYHWYSVYSKRSSSKDISADKFLINMSKSKQELINKFIEATKEASVI</sequence>
<dbReference type="EMBL" id="MN738790">
    <property type="protein sequence ID" value="QHT37162.1"/>
    <property type="molecule type" value="Genomic_DNA"/>
</dbReference>
<evidence type="ECO:0000259" key="6">
    <source>
        <dbReference type="PROSITE" id="PS51194"/>
    </source>
</evidence>
<dbReference type="GO" id="GO:0004520">
    <property type="term" value="F:DNA endonuclease activity"/>
    <property type="evidence" value="ECO:0007669"/>
    <property type="project" value="TreeGrafter"/>
</dbReference>
<accession>A0A6C0F7I3</accession>
<dbReference type="InterPro" id="IPR027417">
    <property type="entry name" value="P-loop_NTPase"/>
</dbReference>
<dbReference type="Gene3D" id="3.40.50.300">
    <property type="entry name" value="P-loop containing nucleotide triphosphate hydrolases"/>
    <property type="match status" value="1"/>
</dbReference>
<dbReference type="Pfam" id="PF00271">
    <property type="entry name" value="Helicase_C"/>
    <property type="match status" value="1"/>
</dbReference>
<dbReference type="InterPro" id="IPR014001">
    <property type="entry name" value="Helicase_ATP-bd"/>
</dbReference>
<dbReference type="Gene3D" id="3.40.50.10810">
    <property type="entry name" value="Tandem AAA-ATPase domain"/>
    <property type="match status" value="1"/>
</dbReference>
<dbReference type="GO" id="GO:0004386">
    <property type="term" value="F:helicase activity"/>
    <property type="evidence" value="ECO:0007669"/>
    <property type="project" value="UniProtKB-KW"/>
</dbReference>
<dbReference type="CDD" id="cd18793">
    <property type="entry name" value="SF2_C_SNF"/>
    <property type="match status" value="1"/>
</dbReference>
<protein>
    <recommendedName>
        <fullName evidence="8">Helicase</fullName>
    </recommendedName>
</protein>
<dbReference type="InterPro" id="IPR038718">
    <property type="entry name" value="SNF2-like_sf"/>
</dbReference>
<dbReference type="GO" id="GO:0043596">
    <property type="term" value="C:nuclear replication fork"/>
    <property type="evidence" value="ECO:0007669"/>
    <property type="project" value="TreeGrafter"/>
</dbReference>
<evidence type="ECO:0008006" key="8">
    <source>
        <dbReference type="Google" id="ProtNLM"/>
    </source>
</evidence>
<dbReference type="SUPFAM" id="SSF52540">
    <property type="entry name" value="P-loop containing nucleoside triphosphate hydrolases"/>
    <property type="match status" value="2"/>
</dbReference>